<protein>
    <submittedName>
        <fullName evidence="2">Plasmid conjugative transfer protein TraE</fullName>
    </submittedName>
</protein>
<dbReference type="Pfam" id="PF05309">
    <property type="entry name" value="TraE"/>
    <property type="match status" value="1"/>
</dbReference>
<feature type="transmembrane region" description="Helical" evidence="1">
    <location>
        <begin position="35"/>
        <end position="55"/>
    </location>
</feature>
<name>G2DBT2_9GAMM</name>
<evidence type="ECO:0000313" key="2">
    <source>
        <dbReference type="EMBL" id="EGV51945.1"/>
    </source>
</evidence>
<keyword evidence="1" id="KW-0472">Membrane</keyword>
<evidence type="ECO:0000313" key="3">
    <source>
        <dbReference type="Proteomes" id="UP000004491"/>
    </source>
</evidence>
<comment type="caution">
    <text evidence="2">The sequence shown here is derived from an EMBL/GenBank/DDBJ whole genome shotgun (WGS) entry which is preliminary data.</text>
</comment>
<gene>
    <name evidence="2" type="primary">traE</name>
    <name evidence="2" type="ORF">Rifp1Sym_au00250</name>
</gene>
<proteinExistence type="predicted"/>
<dbReference type="Proteomes" id="UP000004491">
    <property type="component" value="Unassembled WGS sequence"/>
</dbReference>
<reference evidence="2" key="1">
    <citation type="journal article" date="2011" name="ISME J.">
        <title>The endosymbionts of the deep-sea tubeworms Riftia pachyptila and Tevnia jerichonana share an identical physiology as revealed by proteogenomic analyses.</title>
        <authorList>
            <person name="Gardebrecht A."/>
            <person name="Markert S."/>
            <person name="Felbeck H."/>
            <person name="Thuermer A."/>
            <person name="Albrecht D."/>
            <person name="Wollherr A."/>
            <person name="Kabisch J."/>
            <person name="Lehmann R."/>
            <person name="Daniel R."/>
            <person name="Liesegang H."/>
            <person name="Hecker M."/>
            <person name="Sievert S.M."/>
            <person name="Schweder T."/>
        </authorList>
    </citation>
    <scope>NUCLEOTIDE SEQUENCE [LARGE SCALE GENOMIC DNA]</scope>
</reference>
<accession>G2DBT2</accession>
<evidence type="ECO:0000256" key="1">
    <source>
        <dbReference type="SAM" id="Phobius"/>
    </source>
</evidence>
<dbReference type="AlphaFoldDB" id="G2DBT2"/>
<dbReference type="NCBIfam" id="TIGR02761">
    <property type="entry name" value="TraE_TIGR"/>
    <property type="match status" value="1"/>
</dbReference>
<dbReference type="InterPro" id="IPR007973">
    <property type="entry name" value="Pilus_assembly_TraE"/>
</dbReference>
<keyword evidence="1" id="KW-1133">Transmembrane helix</keyword>
<dbReference type="EMBL" id="AFOC01000021">
    <property type="protein sequence ID" value="EGV51945.1"/>
    <property type="molecule type" value="Genomic_DNA"/>
</dbReference>
<keyword evidence="3" id="KW-1185">Reference proteome</keyword>
<organism evidence="2 3">
    <name type="scientific">endosymbiont of Riftia pachyptila</name>
    <name type="common">vent Ph05</name>
    <dbReference type="NCBI Taxonomy" id="1048808"/>
    <lineage>
        <taxon>Bacteria</taxon>
        <taxon>Pseudomonadati</taxon>
        <taxon>Pseudomonadota</taxon>
        <taxon>Gammaproteobacteria</taxon>
        <taxon>sulfur-oxidizing symbionts</taxon>
    </lineage>
</organism>
<sequence>MVVSGACAQSRPGVRGMRESRYRSLLAETLWRRNLWMAVALAMAVSNMGLAYWVINTDVREKTIVIPPVFEKTFWVHGDEVSPEYLEQMAVFFASLALTYNPDNIDHQVGLFLRYADSKSYGALAAKLQGDAQKIKRNRLSSVFYPQEIRLKGQQAALTGQLTTLVGNKQTEQRQARFLIRFVYRDGRLFVSKFTEVQDSANPFATDGDTAEPES</sequence>
<keyword evidence="1" id="KW-0812">Transmembrane</keyword>